<evidence type="ECO:0000256" key="1">
    <source>
        <dbReference type="SAM" id="Phobius"/>
    </source>
</evidence>
<evidence type="ECO:0008006" key="4">
    <source>
        <dbReference type="Google" id="ProtNLM"/>
    </source>
</evidence>
<feature type="transmembrane region" description="Helical" evidence="1">
    <location>
        <begin position="6"/>
        <end position="22"/>
    </location>
</feature>
<comment type="caution">
    <text evidence="2">The sequence shown here is derived from an EMBL/GenBank/DDBJ whole genome shotgun (WGS) entry which is preliminary data.</text>
</comment>
<name>A0ABU5CMN2_9BACI</name>
<keyword evidence="3" id="KW-1185">Reference proteome</keyword>
<proteinExistence type="predicted"/>
<dbReference type="Proteomes" id="UP001275315">
    <property type="component" value="Unassembled WGS sequence"/>
</dbReference>
<reference evidence="2 3" key="1">
    <citation type="submission" date="2023-10" db="EMBL/GenBank/DDBJ databases">
        <title>Virgibacillus soli CC-YMP-6 genome.</title>
        <authorList>
            <person name="Miliotis G."/>
            <person name="Sengupta P."/>
            <person name="Hameed A."/>
            <person name="Chuvochina M."/>
            <person name="Mcdonagh F."/>
            <person name="Simpson A.C."/>
            <person name="Singh N.K."/>
            <person name="Rekha P.D."/>
            <person name="Raman K."/>
            <person name="Hugenholtz P."/>
            <person name="Venkateswaran K."/>
        </authorList>
    </citation>
    <scope>NUCLEOTIDE SEQUENCE [LARGE SCALE GENOMIC DNA]</scope>
    <source>
        <strain evidence="2 3">CC-YMP-6</strain>
    </source>
</reference>
<feature type="transmembrane region" description="Helical" evidence="1">
    <location>
        <begin position="29"/>
        <end position="50"/>
    </location>
</feature>
<dbReference type="RefSeq" id="WP_320378399.1">
    <property type="nucleotide sequence ID" value="NZ_JAWDIQ010000001.1"/>
</dbReference>
<dbReference type="EMBL" id="JAWDIQ010000001">
    <property type="protein sequence ID" value="MDY0407596.1"/>
    <property type="molecule type" value="Genomic_DNA"/>
</dbReference>
<keyword evidence="1" id="KW-0812">Transmembrane</keyword>
<gene>
    <name evidence="2" type="ORF">RWD45_01970</name>
</gene>
<evidence type="ECO:0000313" key="3">
    <source>
        <dbReference type="Proteomes" id="UP001275315"/>
    </source>
</evidence>
<evidence type="ECO:0000313" key="2">
    <source>
        <dbReference type="EMBL" id="MDY0407596.1"/>
    </source>
</evidence>
<protein>
    <recommendedName>
        <fullName evidence="4">YesK-like protein</fullName>
    </recommendedName>
</protein>
<feature type="transmembrane region" description="Helical" evidence="1">
    <location>
        <begin position="62"/>
        <end position="84"/>
    </location>
</feature>
<keyword evidence="1" id="KW-1133">Transmembrane helix</keyword>
<organism evidence="2 3">
    <name type="scientific">Paracerasibacillus soli</name>
    <dbReference type="NCBI Taxonomy" id="480284"/>
    <lineage>
        <taxon>Bacteria</taxon>
        <taxon>Bacillati</taxon>
        <taxon>Bacillota</taxon>
        <taxon>Bacilli</taxon>
        <taxon>Bacillales</taxon>
        <taxon>Bacillaceae</taxon>
        <taxon>Paracerasibacillus</taxon>
    </lineage>
</organism>
<sequence>MQNFFMYAGVIFIIMLSWTIIFRKRRFIIRYLAPILGALTGITLIGLSLFQNNWDGTGLDYFAAYLFIGSAIAILISALAQVMADLKNDYHAS</sequence>
<keyword evidence="1" id="KW-0472">Membrane</keyword>
<accession>A0ABU5CMN2</accession>